<dbReference type="RefSeq" id="WP_338690197.1">
    <property type="nucleotide sequence ID" value="NZ_AP024702.1"/>
</dbReference>
<evidence type="ECO:0008006" key="3">
    <source>
        <dbReference type="Google" id="ProtNLM"/>
    </source>
</evidence>
<dbReference type="Proteomes" id="UP001374893">
    <property type="component" value="Chromosome"/>
</dbReference>
<accession>A0ABM7R9C1</accession>
<organism evidence="1 2">
    <name type="scientific">Haloferula helveola</name>
    <dbReference type="NCBI Taxonomy" id="490095"/>
    <lineage>
        <taxon>Bacteria</taxon>
        <taxon>Pseudomonadati</taxon>
        <taxon>Verrucomicrobiota</taxon>
        <taxon>Verrucomicrobiia</taxon>
        <taxon>Verrucomicrobiales</taxon>
        <taxon>Verrucomicrobiaceae</taxon>
        <taxon>Haloferula</taxon>
    </lineage>
</organism>
<dbReference type="EMBL" id="AP024702">
    <property type="protein sequence ID" value="BCX47800.1"/>
    <property type="molecule type" value="Genomic_DNA"/>
</dbReference>
<gene>
    <name evidence="1" type="ORF">HAHE_17080</name>
</gene>
<sequence length="341" mass="38696">MSKKVKWTLFVGILVLGAAGLAFHLADGPRRIAIASQPKKEADPAESATKAQAEALFDEVFYRGQYDRIGEVLVAQKAAYLENPRDPELALHIAHLHLWRIAERSRQGEAMLPTVVDDMTLARRYFLEAKKLAPDDARIDGWIGGATLGEGAIHGDRRQLLDGYFTLRESAERYPAFNLFSFAFVMGNRPHDDPRFEEAIEAMFENMDITNHAPMDRSNPTIADKLEVRANESDPDTKRAVGNTRLAPHNVEGFFLAFGDMLVKQGNTRVARIIYENAKHNPDYPKWPYRWLLEDRLANLDANVELFRAFEPTREAMMAPEVWRRGIVLNSYPCMICHEAE</sequence>
<reference evidence="1 2" key="1">
    <citation type="submission" date="2021-06" db="EMBL/GenBank/DDBJ databases">
        <title>Complete genome of Haloferula helveola possessing various polysaccharide degrading enzymes.</title>
        <authorList>
            <person name="Takami H."/>
            <person name="Huang C."/>
            <person name="Hamasaki K."/>
        </authorList>
    </citation>
    <scope>NUCLEOTIDE SEQUENCE [LARGE SCALE GENOMIC DNA]</scope>
    <source>
        <strain evidence="1 2">CN-1</strain>
    </source>
</reference>
<proteinExistence type="predicted"/>
<name>A0ABM7R9C1_9BACT</name>
<keyword evidence="2" id="KW-1185">Reference proteome</keyword>
<evidence type="ECO:0000313" key="1">
    <source>
        <dbReference type="EMBL" id="BCX47800.1"/>
    </source>
</evidence>
<protein>
    <recommendedName>
        <fullName evidence="3">Cytochrome c domain-containing protein</fullName>
    </recommendedName>
</protein>
<evidence type="ECO:0000313" key="2">
    <source>
        <dbReference type="Proteomes" id="UP001374893"/>
    </source>
</evidence>